<feature type="non-terminal residue" evidence="3">
    <location>
        <position position="393"/>
    </location>
</feature>
<feature type="compositionally biased region" description="Low complexity" evidence="1">
    <location>
        <begin position="195"/>
        <end position="245"/>
    </location>
</feature>
<evidence type="ECO:0000259" key="2">
    <source>
        <dbReference type="PROSITE" id="PS50020"/>
    </source>
</evidence>
<dbReference type="InterPro" id="IPR036020">
    <property type="entry name" value="WW_dom_sf"/>
</dbReference>
<sequence length="393" mass="41695">MFLFINHPHYAENSGSSAIRPRSHFLSPYYLFLGFLSAALFPYPIPSQATASVDMDSPSSPPPGSYPASLPPGWTAQWNEQYKAWYFFNSQTGVSQWDHPGSAKQASGDSQMEDDEALAARLQAEEDSRATPQLNMKTHPYRGNTAMEDSDAALAARLQAEEDALAAQQRSPQPQHPYSPNHFPQNPAFSPPPQQQQQQPYGGDYMGYQQQPQSYPQQPYQQQPYQQQQQGFGPQGYPQYQGYPNQQQAAYPNQQYTQPQPQTTGSQSGGFLGKLTDKAKVRLSAAGVNLPASSGSGSGGGIVGLGNSALAGFKDKLKTKNKPAQPQNNNANSNTGGYPMYGAYVYDNGGGHHGGHHGGHQGGHNGGHSGGHHGGDGGGGSGGDGGGGGVSGG</sequence>
<dbReference type="SMART" id="SM00456">
    <property type="entry name" value="WW"/>
    <property type="match status" value="1"/>
</dbReference>
<evidence type="ECO:0000313" key="4">
    <source>
        <dbReference type="Proteomes" id="UP000766486"/>
    </source>
</evidence>
<dbReference type="Proteomes" id="UP000766486">
    <property type="component" value="Unassembled WGS sequence"/>
</dbReference>
<feature type="compositionally biased region" description="Gly residues" evidence="1">
    <location>
        <begin position="376"/>
        <end position="393"/>
    </location>
</feature>
<dbReference type="CDD" id="cd00201">
    <property type="entry name" value="WW"/>
    <property type="match status" value="1"/>
</dbReference>
<accession>A0ABY6UPF5</accession>
<feature type="domain" description="WW" evidence="2">
    <location>
        <begin position="68"/>
        <end position="102"/>
    </location>
</feature>
<dbReference type="Gene3D" id="2.20.70.10">
    <property type="match status" value="1"/>
</dbReference>
<protein>
    <recommendedName>
        <fullName evidence="2">WW domain-containing protein</fullName>
    </recommendedName>
</protein>
<feature type="region of interest" description="Disordered" evidence="1">
    <location>
        <begin position="162"/>
        <end position="245"/>
    </location>
</feature>
<comment type="caution">
    <text evidence="3">The sequence shown here is derived from an EMBL/GenBank/DDBJ whole genome shotgun (WGS) entry which is preliminary data.</text>
</comment>
<feature type="compositionally biased region" description="Polar residues" evidence="1">
    <location>
        <begin position="171"/>
        <end position="188"/>
    </location>
</feature>
<name>A0ABY6UPF5_BIOOC</name>
<dbReference type="PROSITE" id="PS01159">
    <property type="entry name" value="WW_DOMAIN_1"/>
    <property type="match status" value="1"/>
</dbReference>
<dbReference type="InterPro" id="IPR001202">
    <property type="entry name" value="WW_dom"/>
</dbReference>
<feature type="region of interest" description="Disordered" evidence="1">
    <location>
        <begin position="352"/>
        <end position="393"/>
    </location>
</feature>
<organism evidence="3 4">
    <name type="scientific">Bionectria ochroleuca</name>
    <name type="common">Gliocladium roseum</name>
    <dbReference type="NCBI Taxonomy" id="29856"/>
    <lineage>
        <taxon>Eukaryota</taxon>
        <taxon>Fungi</taxon>
        <taxon>Dikarya</taxon>
        <taxon>Ascomycota</taxon>
        <taxon>Pezizomycotina</taxon>
        <taxon>Sordariomycetes</taxon>
        <taxon>Hypocreomycetidae</taxon>
        <taxon>Hypocreales</taxon>
        <taxon>Bionectriaceae</taxon>
        <taxon>Clonostachys</taxon>
    </lineage>
</organism>
<evidence type="ECO:0000313" key="3">
    <source>
        <dbReference type="EMBL" id="VUC32528.1"/>
    </source>
</evidence>
<feature type="region of interest" description="Disordered" evidence="1">
    <location>
        <begin position="97"/>
        <end position="145"/>
    </location>
</feature>
<dbReference type="Pfam" id="PF00397">
    <property type="entry name" value="WW"/>
    <property type="match status" value="1"/>
</dbReference>
<dbReference type="SUPFAM" id="SSF51045">
    <property type="entry name" value="WW domain"/>
    <property type="match status" value="1"/>
</dbReference>
<proteinExistence type="predicted"/>
<feature type="compositionally biased region" description="Gly residues" evidence="1">
    <location>
        <begin position="360"/>
        <end position="369"/>
    </location>
</feature>
<keyword evidence="4" id="KW-1185">Reference proteome</keyword>
<gene>
    <name evidence="3" type="ORF">CLO192961_LOCUS328771</name>
</gene>
<dbReference type="EMBL" id="CABFNS010000851">
    <property type="protein sequence ID" value="VUC32528.1"/>
    <property type="molecule type" value="Genomic_DNA"/>
</dbReference>
<reference evidence="3 4" key="1">
    <citation type="submission" date="2019-06" db="EMBL/GenBank/DDBJ databases">
        <authorList>
            <person name="Broberg M."/>
        </authorList>
    </citation>
    <scope>NUCLEOTIDE SEQUENCE [LARGE SCALE GENOMIC DNA]</scope>
</reference>
<evidence type="ECO:0000256" key="1">
    <source>
        <dbReference type="SAM" id="MobiDB-lite"/>
    </source>
</evidence>
<dbReference type="PROSITE" id="PS50020">
    <property type="entry name" value="WW_DOMAIN_2"/>
    <property type="match status" value="1"/>
</dbReference>